<proteinExistence type="predicted"/>
<reference evidence="1" key="1">
    <citation type="submission" date="2018-05" db="EMBL/GenBank/DDBJ databases">
        <title>Draft genome of Mucuna pruriens seed.</title>
        <authorList>
            <person name="Nnadi N.E."/>
            <person name="Vos R."/>
            <person name="Hasami M.H."/>
            <person name="Devisetty U.K."/>
            <person name="Aguiy J.C."/>
        </authorList>
    </citation>
    <scope>NUCLEOTIDE SEQUENCE [LARGE SCALE GENOMIC DNA]</scope>
    <source>
        <strain evidence="1">JCA_2017</strain>
    </source>
</reference>
<dbReference type="EMBL" id="QJKJ01015407">
    <property type="protein sequence ID" value="RDX62574.1"/>
    <property type="molecule type" value="Genomic_DNA"/>
</dbReference>
<protein>
    <submittedName>
        <fullName evidence="1">Uncharacterized protein</fullName>
    </submittedName>
</protein>
<dbReference type="AlphaFoldDB" id="A0A371E965"/>
<keyword evidence="2" id="KW-1185">Reference proteome</keyword>
<feature type="non-terminal residue" evidence="1">
    <location>
        <position position="1"/>
    </location>
</feature>
<organism evidence="1 2">
    <name type="scientific">Mucuna pruriens</name>
    <name type="common">Velvet bean</name>
    <name type="synonym">Dolichos pruriens</name>
    <dbReference type="NCBI Taxonomy" id="157652"/>
    <lineage>
        <taxon>Eukaryota</taxon>
        <taxon>Viridiplantae</taxon>
        <taxon>Streptophyta</taxon>
        <taxon>Embryophyta</taxon>
        <taxon>Tracheophyta</taxon>
        <taxon>Spermatophyta</taxon>
        <taxon>Magnoliopsida</taxon>
        <taxon>eudicotyledons</taxon>
        <taxon>Gunneridae</taxon>
        <taxon>Pentapetalae</taxon>
        <taxon>rosids</taxon>
        <taxon>fabids</taxon>
        <taxon>Fabales</taxon>
        <taxon>Fabaceae</taxon>
        <taxon>Papilionoideae</taxon>
        <taxon>50 kb inversion clade</taxon>
        <taxon>NPAAA clade</taxon>
        <taxon>indigoferoid/millettioid clade</taxon>
        <taxon>Phaseoleae</taxon>
        <taxon>Mucuna</taxon>
    </lineage>
</organism>
<name>A0A371E965_MUCPR</name>
<evidence type="ECO:0000313" key="2">
    <source>
        <dbReference type="Proteomes" id="UP000257109"/>
    </source>
</evidence>
<dbReference type="STRING" id="157652.A0A371E965"/>
<comment type="caution">
    <text evidence="1">The sequence shown here is derived from an EMBL/GenBank/DDBJ whole genome shotgun (WGS) entry which is preliminary data.</text>
</comment>
<accession>A0A371E965</accession>
<sequence>MATRGCTIRGLVSRSDGLIDSAISCSHTSDIVDGFRTPIDVEGLVSSIRKLCGFLIMVPVY</sequence>
<dbReference type="OrthoDB" id="1434007at2759"/>
<dbReference type="Proteomes" id="UP000257109">
    <property type="component" value="Unassembled WGS sequence"/>
</dbReference>
<gene>
    <name evidence="1" type="ORF">CR513_59079</name>
</gene>
<evidence type="ECO:0000313" key="1">
    <source>
        <dbReference type="EMBL" id="RDX62574.1"/>
    </source>
</evidence>